<dbReference type="RefSeq" id="XP_022511093.1">
    <property type="nucleotide sequence ID" value="XM_022656651.1"/>
</dbReference>
<evidence type="ECO:0000313" key="8">
    <source>
        <dbReference type="EMBL" id="OAG39141.1"/>
    </source>
</evidence>
<dbReference type="PRINTS" id="PR00463">
    <property type="entry name" value="EP450I"/>
</dbReference>
<name>A0A177F624_9EURO</name>
<keyword evidence="7" id="KW-0472">Membrane</keyword>
<evidence type="ECO:0000256" key="2">
    <source>
        <dbReference type="ARBA" id="ARBA00022723"/>
    </source>
</evidence>
<feature type="binding site" description="axial binding residue" evidence="5">
    <location>
        <position position="463"/>
    </location>
    <ligand>
        <name>heme</name>
        <dbReference type="ChEBI" id="CHEBI:30413"/>
    </ligand>
    <ligandPart>
        <name>Fe</name>
        <dbReference type="ChEBI" id="CHEBI:18248"/>
    </ligandPart>
</feature>
<dbReference type="PANTHER" id="PTHR46300">
    <property type="entry name" value="P450, PUTATIVE (EUROFUNG)-RELATED-RELATED"/>
    <property type="match status" value="1"/>
</dbReference>
<dbReference type="OrthoDB" id="1055148at2759"/>
<dbReference type="InterPro" id="IPR017972">
    <property type="entry name" value="Cyt_P450_CS"/>
</dbReference>
<evidence type="ECO:0000256" key="4">
    <source>
        <dbReference type="ARBA" id="ARBA00023004"/>
    </source>
</evidence>
<feature type="transmembrane region" description="Helical" evidence="7">
    <location>
        <begin position="20"/>
        <end position="39"/>
    </location>
</feature>
<dbReference type="Pfam" id="PF00067">
    <property type="entry name" value="p450"/>
    <property type="match status" value="1"/>
</dbReference>
<dbReference type="GeneID" id="34601850"/>
<accession>A0A177F624</accession>
<evidence type="ECO:0000256" key="7">
    <source>
        <dbReference type="SAM" id="Phobius"/>
    </source>
</evidence>
<dbReference type="Proteomes" id="UP000077002">
    <property type="component" value="Unassembled WGS sequence"/>
</dbReference>
<keyword evidence="9" id="KW-1185">Reference proteome</keyword>
<dbReference type="CDD" id="cd11065">
    <property type="entry name" value="CYP64-like"/>
    <property type="match status" value="1"/>
</dbReference>
<dbReference type="PANTHER" id="PTHR46300:SF6">
    <property type="entry name" value="CYTOCHROME P450 2C30"/>
    <property type="match status" value="1"/>
</dbReference>
<keyword evidence="5 6" id="KW-0349">Heme</keyword>
<evidence type="ECO:0008006" key="10">
    <source>
        <dbReference type="Google" id="ProtNLM"/>
    </source>
</evidence>
<sequence length="567" mass="64519">MSQVDSSTSPSGWLNMVDPTFVRWGLLCFGILLLLWKLLRYGMRPKDYPPGPPTLPVVGNLHVFPKTGIHIQYDKWIKEYGPVVSVQMGGRPLILLGTATAVSDLLEKRGAIYSSRWPTFFSHCGGGNNIALRPNDDGWRRQRKIYHVRLNAKLSNNYLPYQSFETSKLLFDILENPSGFRKHFERFTISIGCTIAFGRRIDSFESPLMKALMELFHRSLQASKHYQLFDFFGITRYIVHHIPERFSSVKAEIEDMWRGQYNLWDQMVATAKQQIADGKFFPSFTRDMLTQSGGSPKGELSPREIAANAGDAWMAATDTQSNSLLSFIKAMVLYPDVQERASREIDTKIGADKLPGWEDRLELPYMRGCMEETLRWAPTTLTGGPMPHMLTKDDYYMGYRLPAGAGVVNCVWTVNNNPERFPNPREFDPLRFEESGTAIEGFSVINDYSKRPHVTFGAGRRICPGSHVAERTVFIAMCRLLWAFEFHPKLDASGKPIPIDRDAFEPGLVAGPAPFDCIIKPRSQEKAQKIQDIWKKAQESLDEEGNYTEEFFLKNWTADKGPMVKQE</sequence>
<keyword evidence="3 6" id="KW-0560">Oxidoreductase</keyword>
<evidence type="ECO:0000256" key="5">
    <source>
        <dbReference type="PIRSR" id="PIRSR602401-1"/>
    </source>
</evidence>
<evidence type="ECO:0000256" key="1">
    <source>
        <dbReference type="ARBA" id="ARBA00010617"/>
    </source>
</evidence>
<dbReference type="GO" id="GO:0020037">
    <property type="term" value="F:heme binding"/>
    <property type="evidence" value="ECO:0007669"/>
    <property type="project" value="InterPro"/>
</dbReference>
<dbReference type="AlphaFoldDB" id="A0A177F624"/>
<keyword evidence="2 5" id="KW-0479">Metal-binding</keyword>
<dbReference type="InterPro" id="IPR036396">
    <property type="entry name" value="Cyt_P450_sf"/>
</dbReference>
<dbReference type="SUPFAM" id="SSF48264">
    <property type="entry name" value="Cytochrome P450"/>
    <property type="match status" value="1"/>
</dbReference>
<comment type="cofactor">
    <cofactor evidence="5">
        <name>heme</name>
        <dbReference type="ChEBI" id="CHEBI:30413"/>
    </cofactor>
</comment>
<dbReference type="InterPro" id="IPR050364">
    <property type="entry name" value="Cytochrome_P450_fung"/>
</dbReference>
<dbReference type="GO" id="GO:0005506">
    <property type="term" value="F:iron ion binding"/>
    <property type="evidence" value="ECO:0007669"/>
    <property type="project" value="InterPro"/>
</dbReference>
<proteinExistence type="inferred from homology"/>
<dbReference type="InterPro" id="IPR001128">
    <property type="entry name" value="Cyt_P450"/>
</dbReference>
<protein>
    <recommendedName>
        <fullName evidence="10">Cytochrome P450</fullName>
    </recommendedName>
</protein>
<dbReference type="EMBL" id="LVKK01000047">
    <property type="protein sequence ID" value="OAG39141.1"/>
    <property type="molecule type" value="Genomic_DNA"/>
</dbReference>
<dbReference type="GO" id="GO:0004497">
    <property type="term" value="F:monooxygenase activity"/>
    <property type="evidence" value="ECO:0007669"/>
    <property type="project" value="UniProtKB-KW"/>
</dbReference>
<organism evidence="8 9">
    <name type="scientific">Fonsecaea monophora</name>
    <dbReference type="NCBI Taxonomy" id="254056"/>
    <lineage>
        <taxon>Eukaryota</taxon>
        <taxon>Fungi</taxon>
        <taxon>Dikarya</taxon>
        <taxon>Ascomycota</taxon>
        <taxon>Pezizomycotina</taxon>
        <taxon>Eurotiomycetes</taxon>
        <taxon>Chaetothyriomycetidae</taxon>
        <taxon>Chaetothyriales</taxon>
        <taxon>Herpotrichiellaceae</taxon>
        <taxon>Fonsecaea</taxon>
    </lineage>
</organism>
<comment type="caution">
    <text evidence="8">The sequence shown here is derived from an EMBL/GenBank/DDBJ whole genome shotgun (WGS) entry which is preliminary data.</text>
</comment>
<dbReference type="Gene3D" id="1.10.630.10">
    <property type="entry name" value="Cytochrome P450"/>
    <property type="match status" value="1"/>
</dbReference>
<dbReference type="PROSITE" id="PS00086">
    <property type="entry name" value="CYTOCHROME_P450"/>
    <property type="match status" value="1"/>
</dbReference>
<evidence type="ECO:0000256" key="3">
    <source>
        <dbReference type="ARBA" id="ARBA00023002"/>
    </source>
</evidence>
<keyword evidence="7" id="KW-0812">Transmembrane</keyword>
<evidence type="ECO:0000256" key="6">
    <source>
        <dbReference type="RuleBase" id="RU000461"/>
    </source>
</evidence>
<keyword evidence="4 5" id="KW-0408">Iron</keyword>
<comment type="similarity">
    <text evidence="1 6">Belongs to the cytochrome P450 family.</text>
</comment>
<keyword evidence="7" id="KW-1133">Transmembrane helix</keyword>
<dbReference type="InterPro" id="IPR002401">
    <property type="entry name" value="Cyt_P450_E_grp-I"/>
</dbReference>
<gene>
    <name evidence="8" type="ORF">AYO21_06692</name>
</gene>
<evidence type="ECO:0000313" key="9">
    <source>
        <dbReference type="Proteomes" id="UP000077002"/>
    </source>
</evidence>
<reference evidence="8 9" key="1">
    <citation type="submission" date="2016-03" db="EMBL/GenBank/DDBJ databases">
        <title>Draft genome sequence of the Fonsecaea monophora CBS 269.37.</title>
        <authorList>
            <person name="Bombassaro A."/>
            <person name="Vinicius W.A."/>
            <person name="De Hoog S."/>
            <person name="Sun J."/>
            <person name="Souza E.M."/>
            <person name="Raittz R.T."/>
            <person name="Costa F."/>
            <person name="Leao A.C."/>
            <person name="Tadra-Sfeir M.Z."/>
            <person name="Baura V."/>
            <person name="Balsanelli E."/>
            <person name="Pedrosa F.O."/>
            <person name="Moreno L.F."/>
            <person name="Steffens M.B."/>
            <person name="Xi L."/>
            <person name="Bocca A.L."/>
            <person name="Felipe M.S."/>
            <person name="Teixeira M."/>
            <person name="Telles Filho F.Q."/>
            <person name="Azevedo C.M."/>
            <person name="Gomes R."/>
            <person name="Vicente V.A."/>
        </authorList>
    </citation>
    <scope>NUCLEOTIDE SEQUENCE [LARGE SCALE GENOMIC DNA]</scope>
    <source>
        <strain evidence="8 9">CBS 269.37</strain>
    </source>
</reference>
<dbReference type="GO" id="GO:0016705">
    <property type="term" value="F:oxidoreductase activity, acting on paired donors, with incorporation or reduction of molecular oxygen"/>
    <property type="evidence" value="ECO:0007669"/>
    <property type="project" value="InterPro"/>
</dbReference>
<keyword evidence="6" id="KW-0503">Monooxygenase</keyword>